<organism evidence="1 2">
    <name type="scientific">Artemia franciscana</name>
    <name type="common">Brine shrimp</name>
    <name type="synonym">Artemia sanfranciscana</name>
    <dbReference type="NCBI Taxonomy" id="6661"/>
    <lineage>
        <taxon>Eukaryota</taxon>
        <taxon>Metazoa</taxon>
        <taxon>Ecdysozoa</taxon>
        <taxon>Arthropoda</taxon>
        <taxon>Crustacea</taxon>
        <taxon>Branchiopoda</taxon>
        <taxon>Anostraca</taxon>
        <taxon>Artemiidae</taxon>
        <taxon>Artemia</taxon>
    </lineage>
</organism>
<dbReference type="Gene3D" id="3.60.10.10">
    <property type="entry name" value="Endonuclease/exonuclease/phosphatase"/>
    <property type="match status" value="1"/>
</dbReference>
<dbReference type="GO" id="GO:0000175">
    <property type="term" value="F:3'-5'-RNA exonuclease activity"/>
    <property type="evidence" value="ECO:0007669"/>
    <property type="project" value="TreeGrafter"/>
</dbReference>
<dbReference type="EMBL" id="JAVRJZ010000001">
    <property type="protein sequence ID" value="KAK2727284.1"/>
    <property type="molecule type" value="Genomic_DNA"/>
</dbReference>
<evidence type="ECO:0000313" key="1">
    <source>
        <dbReference type="EMBL" id="KAK2727284.1"/>
    </source>
</evidence>
<proteinExistence type="predicted"/>
<dbReference type="SUPFAM" id="SSF56219">
    <property type="entry name" value="DNase I-like"/>
    <property type="match status" value="1"/>
</dbReference>
<dbReference type="InterPro" id="IPR036691">
    <property type="entry name" value="Endo/exonu/phosph_ase_sf"/>
</dbReference>
<sequence>MYLLEKLFLKRNKSDDKLVLTLQNFGTNFKKMNLTEIRQWENATDFPKLKENQESQSLDLSIMSYNVLAQQYLATMPYLYYKCIRENFKWPVIKQRLLNQFEEFNTDIVCLQEVEADHYYKT</sequence>
<dbReference type="PANTHER" id="PTHR12121:SF34">
    <property type="entry name" value="PROTEIN ANGEL"/>
    <property type="match status" value="1"/>
</dbReference>
<comment type="caution">
    <text evidence="1">The sequence shown here is derived from an EMBL/GenBank/DDBJ whole genome shotgun (WGS) entry which is preliminary data.</text>
</comment>
<dbReference type="InterPro" id="IPR050410">
    <property type="entry name" value="CCR4/nocturin_mRNA_transcr"/>
</dbReference>
<keyword evidence="2" id="KW-1185">Reference proteome</keyword>
<evidence type="ECO:0008006" key="3">
    <source>
        <dbReference type="Google" id="ProtNLM"/>
    </source>
</evidence>
<protein>
    <recommendedName>
        <fullName evidence="3">Endonuclease/exonuclease/phosphatase domain-containing protein</fullName>
    </recommendedName>
</protein>
<gene>
    <name evidence="1" type="ORF">QYM36_007953</name>
</gene>
<dbReference type="PANTHER" id="PTHR12121">
    <property type="entry name" value="CARBON CATABOLITE REPRESSOR PROTEIN 4"/>
    <property type="match status" value="1"/>
</dbReference>
<dbReference type="AlphaFoldDB" id="A0AA88IH93"/>
<evidence type="ECO:0000313" key="2">
    <source>
        <dbReference type="Proteomes" id="UP001187531"/>
    </source>
</evidence>
<reference evidence="1" key="1">
    <citation type="submission" date="2023-07" db="EMBL/GenBank/DDBJ databases">
        <title>Chromosome-level genome assembly of Artemia franciscana.</title>
        <authorList>
            <person name="Jo E."/>
        </authorList>
    </citation>
    <scope>NUCLEOTIDE SEQUENCE</scope>
    <source>
        <tissue evidence="1">Whole body</tissue>
    </source>
</reference>
<accession>A0AA88IH93</accession>
<dbReference type="Proteomes" id="UP001187531">
    <property type="component" value="Unassembled WGS sequence"/>
</dbReference>
<name>A0AA88IH93_ARTSF</name>